<comment type="caution">
    <text evidence="2">The sequence shown here is derived from an EMBL/GenBank/DDBJ whole genome shotgun (WGS) entry which is preliminary data.</text>
</comment>
<feature type="region of interest" description="Disordered" evidence="1">
    <location>
        <begin position="1"/>
        <end position="27"/>
    </location>
</feature>
<dbReference type="AlphaFoldDB" id="A0A813FA50"/>
<evidence type="ECO:0000313" key="2">
    <source>
        <dbReference type="EMBL" id="CAE8610120.1"/>
    </source>
</evidence>
<feature type="compositionally biased region" description="Polar residues" evidence="1">
    <location>
        <begin position="1"/>
        <end position="10"/>
    </location>
</feature>
<evidence type="ECO:0000313" key="3">
    <source>
        <dbReference type="Proteomes" id="UP000654075"/>
    </source>
</evidence>
<keyword evidence="3" id="KW-1185">Reference proteome</keyword>
<accession>A0A813FA50</accession>
<evidence type="ECO:0000256" key="1">
    <source>
        <dbReference type="SAM" id="MobiDB-lite"/>
    </source>
</evidence>
<proteinExistence type="predicted"/>
<protein>
    <submittedName>
        <fullName evidence="2">Uncharacterized protein</fullName>
    </submittedName>
</protein>
<dbReference type="EMBL" id="CAJNNV010024536">
    <property type="protein sequence ID" value="CAE8610120.1"/>
    <property type="molecule type" value="Genomic_DNA"/>
</dbReference>
<name>A0A813FA50_POLGL</name>
<gene>
    <name evidence="2" type="ORF">PGLA1383_LOCUS27949</name>
</gene>
<reference evidence="2" key="1">
    <citation type="submission" date="2021-02" db="EMBL/GenBank/DDBJ databases">
        <authorList>
            <person name="Dougan E. K."/>
            <person name="Rhodes N."/>
            <person name="Thang M."/>
            <person name="Chan C."/>
        </authorList>
    </citation>
    <scope>NUCLEOTIDE SEQUENCE</scope>
</reference>
<organism evidence="2 3">
    <name type="scientific">Polarella glacialis</name>
    <name type="common">Dinoflagellate</name>
    <dbReference type="NCBI Taxonomy" id="89957"/>
    <lineage>
        <taxon>Eukaryota</taxon>
        <taxon>Sar</taxon>
        <taxon>Alveolata</taxon>
        <taxon>Dinophyceae</taxon>
        <taxon>Suessiales</taxon>
        <taxon>Suessiaceae</taxon>
        <taxon>Polarella</taxon>
    </lineage>
</organism>
<feature type="non-terminal residue" evidence="2">
    <location>
        <position position="1"/>
    </location>
</feature>
<dbReference type="Proteomes" id="UP000654075">
    <property type="component" value="Unassembled WGS sequence"/>
</dbReference>
<sequence>MGLPPSSTSMRAGASDHGSQDATSDGTLMIEGHTSSGCLFGVEDHDLKRQISEQMELDFCHIILLRDSRSEIIALFYDRGLPVAAAFRLTDPEKEYDFEDLPTFAEFVTESDLRATGLKVATARKLLRDLRRGGAIYTKLVLSNRLVPSAGSPNDGMLSNDQTNSSDCTDVHVPRDVKERIHPVAKQLHVQEILARTGVCGEILCDASHEALNKGTVDGAEHSR</sequence>